<dbReference type="InterPro" id="IPR015126">
    <property type="entry name" value="Mu_I-gamma"/>
</dbReference>
<dbReference type="SUPFAM" id="SSF46689">
    <property type="entry name" value="Homeodomain-like"/>
    <property type="match status" value="2"/>
</dbReference>
<dbReference type="Proteomes" id="UP001162030">
    <property type="component" value="Chromosome"/>
</dbReference>
<dbReference type="EMBL" id="OX458333">
    <property type="protein sequence ID" value="CAI8970679.1"/>
    <property type="molecule type" value="Genomic_DNA"/>
</dbReference>
<evidence type="ECO:0000313" key="3">
    <source>
        <dbReference type="EMBL" id="CAI8970679.1"/>
    </source>
</evidence>
<feature type="domain" description="Integrase catalytic" evidence="2">
    <location>
        <begin position="307"/>
        <end position="523"/>
    </location>
</feature>
<dbReference type="RefSeq" id="WP_084161849.1">
    <property type="nucleotide sequence ID" value="NZ_OX458333.1"/>
</dbReference>
<feature type="region of interest" description="Disordered" evidence="1">
    <location>
        <begin position="650"/>
        <end position="693"/>
    </location>
</feature>
<dbReference type="InterPro" id="IPR009057">
    <property type="entry name" value="Homeodomain-like_sf"/>
</dbReference>
<dbReference type="SUPFAM" id="SSF53098">
    <property type="entry name" value="Ribonuclease H-like"/>
    <property type="match status" value="1"/>
</dbReference>
<dbReference type="PROSITE" id="PS50994">
    <property type="entry name" value="INTEGRASE"/>
    <property type="match status" value="1"/>
</dbReference>
<evidence type="ECO:0000256" key="1">
    <source>
        <dbReference type="SAM" id="MobiDB-lite"/>
    </source>
</evidence>
<dbReference type="Gene3D" id="1.10.10.60">
    <property type="entry name" value="Homeodomain-like"/>
    <property type="match status" value="2"/>
</dbReference>
<accession>A0ABN8XCJ3</accession>
<evidence type="ECO:0000259" key="2">
    <source>
        <dbReference type="PROSITE" id="PS50994"/>
    </source>
</evidence>
<dbReference type="Pfam" id="PF09039">
    <property type="entry name" value="HTH_Tnp_Mu_2"/>
    <property type="match status" value="1"/>
</dbReference>
<name>A0ABN8XCJ3_9GAMM</name>
<keyword evidence="4" id="KW-1185">Reference proteome</keyword>
<sequence length="716" mass="81758">MNDATPFSGKVLHPVSYRNRAQHLTQTTENTDFNSFPGDGDVWLSTQEAVALLGVDKSTVKRRIDSGKLDARRVKGNGGWQYRIPLSSLPQEAKAKWILEKARQEVEKLGDSREWAERVNAEQRDIARKEAAAGKIPERVKLEPVPVNDEEAQELWDRYDRAPAGCKREAQERLKILRAYEDLEFQGTPKTEIAQLIRAEFGISGPTLWRLRELVKGQPRNVWLPLLMPKWKGRTAQAEFTEAAWEFIKEDWGRLSNPNIADCYRRAQKLARERGWVIPSLDTVERRINALPHWWRVARRQGLKALERIYPAQQRDYRGLKLHEIWCADGRKADVFCRWPDGTIGRPIIVAWIDVRTRVCLGFEIGKTESADLIRLAFKKAAETAKAIPEVVLMDNGRGFASKLLTGGVPNRYRFKVRDEDIPGIFPLMGIEVSWATPDHGQSKPIEPWWRIPAATDRRRECQGAYCGNHPDAKPEDCDPKNAIPIETYKVLLAEDIDAYHERAHRGDGMDGKSPRDVYTELLAYTPVRQPTATQLRLCLLAAEAMKPHREDGSFTVLGNRYWTEKCADLRRDRTYVLRFNPEDALQPIAVYDGEKFICDAPLIEKTGFRDQQAAKDHMRANRQFVKSKKQQAAAQQEMFRAENWLSKDEESIDTETGEIRGSGSGLPSPKVVVPLRPDVDYTKPQQEENDDEMSIEEFNRLLDEGMAQLAANQGD</sequence>
<dbReference type="InterPro" id="IPR009004">
    <property type="entry name" value="Transposase_Mu_C"/>
</dbReference>
<organism evidence="3 4">
    <name type="scientific">Methylocaldum szegediense</name>
    <dbReference type="NCBI Taxonomy" id="73780"/>
    <lineage>
        <taxon>Bacteria</taxon>
        <taxon>Pseudomonadati</taxon>
        <taxon>Pseudomonadota</taxon>
        <taxon>Gammaproteobacteria</taxon>
        <taxon>Methylococcales</taxon>
        <taxon>Methylococcaceae</taxon>
        <taxon>Methylocaldum</taxon>
    </lineage>
</organism>
<protein>
    <submittedName>
        <fullName evidence="3">Helix-turn-helix domain-containing protein</fullName>
    </submittedName>
</protein>
<dbReference type="SUPFAM" id="SSF50610">
    <property type="entry name" value="mu transposase, C-terminal domain"/>
    <property type="match status" value="1"/>
</dbReference>
<dbReference type="InterPro" id="IPR041657">
    <property type="entry name" value="HTH_17"/>
</dbReference>
<dbReference type="Pfam" id="PF12728">
    <property type="entry name" value="HTH_17"/>
    <property type="match status" value="1"/>
</dbReference>
<evidence type="ECO:0000313" key="4">
    <source>
        <dbReference type="Proteomes" id="UP001162030"/>
    </source>
</evidence>
<dbReference type="InterPro" id="IPR036388">
    <property type="entry name" value="WH-like_DNA-bd_sf"/>
</dbReference>
<dbReference type="Gene3D" id="3.30.420.10">
    <property type="entry name" value="Ribonuclease H-like superfamily/Ribonuclease H"/>
    <property type="match status" value="1"/>
</dbReference>
<dbReference type="InterPro" id="IPR012337">
    <property type="entry name" value="RNaseH-like_sf"/>
</dbReference>
<proteinExistence type="predicted"/>
<dbReference type="InterPro" id="IPR001584">
    <property type="entry name" value="Integrase_cat-core"/>
</dbReference>
<dbReference type="Gene3D" id="2.30.30.130">
    <property type="entry name" value="Transposase, Mu, C-terminal"/>
    <property type="match status" value="1"/>
</dbReference>
<dbReference type="InterPro" id="IPR004189">
    <property type="entry name" value="Phage_Mu_transposase"/>
</dbReference>
<dbReference type="Gene3D" id="1.10.10.10">
    <property type="entry name" value="Winged helix-like DNA-binding domain superfamily/Winged helix DNA-binding domain"/>
    <property type="match status" value="1"/>
</dbReference>
<reference evidence="3 4" key="1">
    <citation type="submission" date="2023-03" db="EMBL/GenBank/DDBJ databases">
        <authorList>
            <person name="Pearce D."/>
        </authorList>
    </citation>
    <scope>NUCLEOTIDE SEQUENCE [LARGE SCALE GENOMIC DNA]</scope>
    <source>
        <strain evidence="3">Msz</strain>
    </source>
</reference>
<dbReference type="Pfam" id="PF02914">
    <property type="entry name" value="DDE_2"/>
    <property type="match status" value="1"/>
</dbReference>
<dbReference type="InterPro" id="IPR036397">
    <property type="entry name" value="RNaseH_sf"/>
</dbReference>
<gene>
    <name evidence="3" type="ORF">MSZNOR_4878</name>
</gene>
<dbReference type="Gene3D" id="6.10.250.2550">
    <property type="match status" value="1"/>
</dbReference>